<evidence type="ECO:0000313" key="11">
    <source>
        <dbReference type="Proteomes" id="UP000193986"/>
    </source>
</evidence>
<dbReference type="CDD" id="cd05674">
    <property type="entry name" value="M20_yscS"/>
    <property type="match status" value="1"/>
</dbReference>
<organism evidence="10 11">
    <name type="scientific">Naematelia encephala</name>
    <dbReference type="NCBI Taxonomy" id="71784"/>
    <lineage>
        <taxon>Eukaryota</taxon>
        <taxon>Fungi</taxon>
        <taxon>Dikarya</taxon>
        <taxon>Basidiomycota</taxon>
        <taxon>Agaricomycotina</taxon>
        <taxon>Tremellomycetes</taxon>
        <taxon>Tremellales</taxon>
        <taxon>Naemateliaceae</taxon>
        <taxon>Naematelia</taxon>
    </lineage>
</organism>
<feature type="binding site" evidence="7">
    <location>
        <position position="563"/>
    </location>
    <ligand>
        <name>Zn(2+)</name>
        <dbReference type="ChEBI" id="CHEBI:29105"/>
        <label>1</label>
    </ligand>
</feature>
<gene>
    <name evidence="10" type="ORF">BCR39DRAFT_512306</name>
</gene>
<feature type="transmembrane region" description="Helical" evidence="8">
    <location>
        <begin position="25"/>
        <end position="47"/>
    </location>
</feature>
<keyword evidence="3 7" id="KW-0479">Metal-binding</keyword>
<evidence type="ECO:0000313" key="10">
    <source>
        <dbReference type="EMBL" id="ORY35808.1"/>
    </source>
</evidence>
<dbReference type="GO" id="GO:0004181">
    <property type="term" value="F:metallocarboxypeptidase activity"/>
    <property type="evidence" value="ECO:0007669"/>
    <property type="project" value="InterPro"/>
</dbReference>
<dbReference type="PANTHER" id="PTHR45962:SF1">
    <property type="entry name" value="N-FATTY-ACYL-AMINO ACID SYNTHASE_HYDROLASE PM20D1"/>
    <property type="match status" value="1"/>
</dbReference>
<evidence type="ECO:0000256" key="4">
    <source>
        <dbReference type="ARBA" id="ARBA00022801"/>
    </source>
</evidence>
<dbReference type="InParanoid" id="A0A1Y2BM06"/>
<dbReference type="InterPro" id="IPR017141">
    <property type="entry name" value="Pept_M20_carboxypep"/>
</dbReference>
<protein>
    <submittedName>
        <fullName evidence="10">Putative carboxypeptidase s</fullName>
    </submittedName>
</protein>
<dbReference type="GO" id="GO:0000328">
    <property type="term" value="C:fungal-type vacuole lumen"/>
    <property type="evidence" value="ECO:0007669"/>
    <property type="project" value="TreeGrafter"/>
</dbReference>
<evidence type="ECO:0000256" key="7">
    <source>
        <dbReference type="PIRSR" id="PIRSR037217-2"/>
    </source>
</evidence>
<dbReference type="EMBL" id="MCFC01000001">
    <property type="protein sequence ID" value="ORY35808.1"/>
    <property type="molecule type" value="Genomic_DNA"/>
</dbReference>
<dbReference type="SUPFAM" id="SSF55031">
    <property type="entry name" value="Bacterial exopeptidase dimerisation domain"/>
    <property type="match status" value="1"/>
</dbReference>
<dbReference type="InterPro" id="IPR011650">
    <property type="entry name" value="Peptidase_M20_dimer"/>
</dbReference>
<dbReference type="PROSITE" id="PS00759">
    <property type="entry name" value="ARGE_DAPE_CPG2_2"/>
    <property type="match status" value="1"/>
</dbReference>
<dbReference type="InterPro" id="IPR001261">
    <property type="entry name" value="ArgE/DapE_CS"/>
</dbReference>
<dbReference type="STRING" id="71784.A0A1Y2BM06"/>
<dbReference type="Gene3D" id="1.10.150.900">
    <property type="match status" value="1"/>
</dbReference>
<dbReference type="InterPro" id="IPR002933">
    <property type="entry name" value="Peptidase_M20"/>
</dbReference>
<feature type="binding site" evidence="7">
    <location>
        <position position="194"/>
    </location>
    <ligand>
        <name>Zn(2+)</name>
        <dbReference type="ChEBI" id="CHEBI:29105"/>
        <label>2</label>
    </ligand>
</feature>
<evidence type="ECO:0000259" key="9">
    <source>
        <dbReference type="Pfam" id="PF07687"/>
    </source>
</evidence>
<feature type="binding site" evidence="7">
    <location>
        <position position="194"/>
    </location>
    <ligand>
        <name>Zn(2+)</name>
        <dbReference type="ChEBI" id="CHEBI:29105"/>
        <label>1</label>
    </ligand>
</feature>
<dbReference type="Proteomes" id="UP000193986">
    <property type="component" value="Unassembled WGS sequence"/>
</dbReference>
<keyword evidence="8" id="KW-0812">Transmembrane</keyword>
<evidence type="ECO:0000256" key="6">
    <source>
        <dbReference type="PIRSR" id="PIRSR037217-1"/>
    </source>
</evidence>
<evidence type="ECO:0000256" key="1">
    <source>
        <dbReference type="ARBA" id="ARBA00006247"/>
    </source>
</evidence>
<feature type="active site" description="Proton acceptor" evidence="6">
    <location>
        <position position="229"/>
    </location>
</feature>
<dbReference type="GO" id="GO:0046872">
    <property type="term" value="F:metal ion binding"/>
    <property type="evidence" value="ECO:0007669"/>
    <property type="project" value="UniProtKB-KW"/>
</dbReference>
<evidence type="ECO:0000256" key="3">
    <source>
        <dbReference type="ARBA" id="ARBA00022723"/>
    </source>
</evidence>
<keyword evidence="11" id="KW-1185">Reference proteome</keyword>
<proteinExistence type="inferred from homology"/>
<feature type="binding site" evidence="7">
    <location>
        <position position="230"/>
    </location>
    <ligand>
        <name>Zn(2+)</name>
        <dbReference type="ChEBI" id="CHEBI:29105"/>
        <label>1</label>
    </ligand>
</feature>
<reference evidence="10 11" key="1">
    <citation type="submission" date="2016-07" db="EMBL/GenBank/DDBJ databases">
        <title>Pervasive Adenine N6-methylation of Active Genes in Fungi.</title>
        <authorList>
            <consortium name="DOE Joint Genome Institute"/>
            <person name="Mondo S.J."/>
            <person name="Dannebaum R.O."/>
            <person name="Kuo R.C."/>
            <person name="Labutti K."/>
            <person name="Haridas S."/>
            <person name="Kuo A."/>
            <person name="Salamov A."/>
            <person name="Ahrendt S.R."/>
            <person name="Lipzen A."/>
            <person name="Sullivan W."/>
            <person name="Andreopoulos W.B."/>
            <person name="Clum A."/>
            <person name="Lindquist E."/>
            <person name="Daum C."/>
            <person name="Ramamoorthy G.K."/>
            <person name="Gryganskyi A."/>
            <person name="Culley D."/>
            <person name="Magnuson J.K."/>
            <person name="James T.Y."/>
            <person name="O'Malley M.A."/>
            <person name="Stajich J.E."/>
            <person name="Spatafora J.W."/>
            <person name="Visel A."/>
            <person name="Grigoriev I.V."/>
        </authorList>
    </citation>
    <scope>NUCLEOTIDE SEQUENCE [LARGE SCALE GENOMIC DNA]</scope>
    <source>
        <strain evidence="10 11">68-887.2</strain>
    </source>
</reference>
<keyword evidence="5 7" id="KW-0862">Zinc</keyword>
<dbReference type="InterPro" id="IPR047177">
    <property type="entry name" value="Pept_M20A"/>
</dbReference>
<accession>A0A1Y2BM06</accession>
<dbReference type="OrthoDB" id="3064516at2759"/>
<dbReference type="InterPro" id="IPR036264">
    <property type="entry name" value="Bact_exopeptidase_dim_dom"/>
</dbReference>
<feature type="domain" description="Peptidase M20 dimerisation" evidence="9">
    <location>
        <begin position="277"/>
        <end position="433"/>
    </location>
</feature>
<keyword evidence="4" id="KW-0378">Hydrolase</keyword>
<dbReference type="Gene3D" id="3.40.630.10">
    <property type="entry name" value="Zn peptidases"/>
    <property type="match status" value="1"/>
</dbReference>
<feature type="active site" evidence="6">
    <location>
        <position position="161"/>
    </location>
</feature>
<sequence>MSHGAIHLGSYEESRRSQQRSKWPLAILATLAVGAIVSWPMGFSSILRFREPEISTKDLCAQAAPRMPVGYNTSVILEEKERIIALLQGAVRIRTEVYDEMGPFDEDPHWKGIGEFQAYLEKSFPIVHEKFTKSIHNLSLVYELEGSDSSLKPIFLTAHQDVVPVLESTIPQWIHDPFSGDFDGKYIWGRGAADTKGSLIAILTALEHLFETTDWKPTRGVVLGFGSDEERGGQVGAPAVAKYLLDKYGKDSMSLLIDEGSGMRNVWGRQFALPAVAEKGHYDLAITVETLGGHSSVPPLHTGIGLLSLLIAELEKNPHPATLDESSPVYGFMTCAASYASGMPNGLKKTVLHSASGDEKAWKALPEEIISTGMQSASVGPGQGDPMRAMMSTTQATDLISGGLKVNALPETVRAVVNHRVNVASDHAELESRTIHTLLPVASKLNLTLIDFKGKVVHDGNPTSRVILSEAFGYYTDPAPISPTDSTDEDSAYTVMASTARGMWASRRDVSPDGSIVQLDEEDELIMAPFMSTGNTDTRRYWDLTNNIYRFRYQPMEGSFGAHTINERVTADDLVEFTRWYQAIILTMDQATNVP</sequence>
<evidence type="ECO:0000256" key="5">
    <source>
        <dbReference type="ARBA" id="ARBA00022833"/>
    </source>
</evidence>
<keyword evidence="8" id="KW-1133">Transmembrane helix</keyword>
<evidence type="ECO:0000256" key="8">
    <source>
        <dbReference type="SAM" id="Phobius"/>
    </source>
</evidence>
<keyword evidence="8" id="KW-0472">Membrane</keyword>
<feature type="binding site" evidence="7">
    <location>
        <position position="258"/>
    </location>
    <ligand>
        <name>Zn(2+)</name>
        <dbReference type="ChEBI" id="CHEBI:29105"/>
        <label>2</label>
    </ligand>
</feature>
<feature type="binding site" evidence="7">
    <location>
        <position position="159"/>
    </location>
    <ligand>
        <name>Zn(2+)</name>
        <dbReference type="ChEBI" id="CHEBI:29105"/>
        <label>2</label>
    </ligand>
</feature>
<dbReference type="PIRSF" id="PIRSF037217">
    <property type="entry name" value="Carboxypeptidase_S"/>
    <property type="match status" value="1"/>
</dbReference>
<dbReference type="AlphaFoldDB" id="A0A1Y2BM06"/>
<comment type="similarity">
    <text evidence="1">Belongs to the peptidase M20A family.</text>
</comment>
<comment type="caution">
    <text evidence="10">The sequence shown here is derived from an EMBL/GenBank/DDBJ whole genome shotgun (WGS) entry which is preliminary data.</text>
</comment>
<keyword evidence="10" id="KW-0121">Carboxypeptidase</keyword>
<keyword evidence="2" id="KW-0645">Protease</keyword>
<dbReference type="SUPFAM" id="SSF53187">
    <property type="entry name" value="Zn-dependent exopeptidases"/>
    <property type="match status" value="1"/>
</dbReference>
<dbReference type="GO" id="GO:0051603">
    <property type="term" value="P:proteolysis involved in protein catabolic process"/>
    <property type="evidence" value="ECO:0007669"/>
    <property type="project" value="TreeGrafter"/>
</dbReference>
<name>A0A1Y2BM06_9TREE</name>
<dbReference type="PANTHER" id="PTHR45962">
    <property type="entry name" value="N-FATTY-ACYL-AMINO ACID SYNTHASE/HYDROLASE PM20D1"/>
    <property type="match status" value="1"/>
</dbReference>
<dbReference type="Pfam" id="PF01546">
    <property type="entry name" value="Peptidase_M20"/>
    <property type="match status" value="1"/>
</dbReference>
<evidence type="ECO:0000256" key="2">
    <source>
        <dbReference type="ARBA" id="ARBA00022670"/>
    </source>
</evidence>
<dbReference type="Pfam" id="PF07687">
    <property type="entry name" value="M20_dimer"/>
    <property type="match status" value="1"/>
</dbReference>